<accession>A0A0L6UNM2</accession>
<dbReference type="EMBL" id="LAVV01009701">
    <property type="protein sequence ID" value="KNZ50136.1"/>
    <property type="molecule type" value="Genomic_DNA"/>
</dbReference>
<keyword evidence="3" id="KW-1185">Reference proteome</keyword>
<evidence type="ECO:0000256" key="1">
    <source>
        <dbReference type="SAM" id="MobiDB-lite"/>
    </source>
</evidence>
<organism evidence="2 3">
    <name type="scientific">Puccinia sorghi</name>
    <dbReference type="NCBI Taxonomy" id="27349"/>
    <lineage>
        <taxon>Eukaryota</taxon>
        <taxon>Fungi</taxon>
        <taxon>Dikarya</taxon>
        <taxon>Basidiomycota</taxon>
        <taxon>Pucciniomycotina</taxon>
        <taxon>Pucciniomycetes</taxon>
        <taxon>Pucciniales</taxon>
        <taxon>Pucciniaceae</taxon>
        <taxon>Puccinia</taxon>
    </lineage>
</organism>
<sequence>MEKFFWIFGTYEAYLCMYSTLFSEDPYTCRLHNRQTSASPIWLLMRLDLQPGHETWTNPTSNIEFSDHSRPLRTISSSATSPLSSTLTPPPDPLAVHVHDYRAGQLAPELTAKHDRKAWTRTNSSLRSNSSPSAAQCAPPSRPASCNSLPPKKPDLVLHPSPNNSCFVLPCNSPPAKIHIKPPACPPRSVVALLPPSIPSPTSLQQKSVALT</sequence>
<feature type="region of interest" description="Disordered" evidence="1">
    <location>
        <begin position="121"/>
        <end position="149"/>
    </location>
</feature>
<gene>
    <name evidence="2" type="ORF">VP01_457g5</name>
</gene>
<dbReference type="Proteomes" id="UP000037035">
    <property type="component" value="Unassembled WGS sequence"/>
</dbReference>
<protein>
    <submittedName>
        <fullName evidence="2">Uncharacterized protein</fullName>
    </submittedName>
</protein>
<reference evidence="2 3" key="1">
    <citation type="submission" date="2015-08" db="EMBL/GenBank/DDBJ databases">
        <title>Next Generation Sequencing and Analysis of the Genome of Puccinia sorghi L Schw, the Causal Agent of Maize Common Rust.</title>
        <authorList>
            <person name="Rochi L."/>
            <person name="Burguener G."/>
            <person name="Darino M."/>
            <person name="Turjanski A."/>
            <person name="Kreff E."/>
            <person name="Dieguez M.J."/>
            <person name="Sacco F."/>
        </authorList>
    </citation>
    <scope>NUCLEOTIDE SEQUENCE [LARGE SCALE GENOMIC DNA]</scope>
    <source>
        <strain evidence="2 3">RO10H11247</strain>
    </source>
</reference>
<proteinExistence type="predicted"/>
<dbReference type="VEuPathDB" id="FungiDB:VP01_457g5"/>
<name>A0A0L6UNM2_9BASI</name>
<evidence type="ECO:0000313" key="3">
    <source>
        <dbReference type="Proteomes" id="UP000037035"/>
    </source>
</evidence>
<feature type="compositionally biased region" description="Low complexity" evidence="1">
    <location>
        <begin position="121"/>
        <end position="145"/>
    </location>
</feature>
<evidence type="ECO:0000313" key="2">
    <source>
        <dbReference type="EMBL" id="KNZ50136.1"/>
    </source>
</evidence>
<comment type="caution">
    <text evidence="2">The sequence shown here is derived from an EMBL/GenBank/DDBJ whole genome shotgun (WGS) entry which is preliminary data.</text>
</comment>
<dbReference type="AlphaFoldDB" id="A0A0L6UNM2"/>